<dbReference type="AlphaFoldDB" id="A0A0N1IHY7"/>
<dbReference type="InterPro" id="IPR001916">
    <property type="entry name" value="Glyco_hydro_22"/>
</dbReference>
<accession>A0A0N1IHY7</accession>
<keyword evidence="2" id="KW-1185">Reference proteome</keyword>
<proteinExistence type="predicted"/>
<sequence>MKNKIDSILITIKSALLSDSVYVNGPLLYRDAEESLRNVPRYLKRLFTRCQLTRELLKNGFSRTFISNSLLDEDIRDDGMCALKVFEQEGFKYWSRWEARCKGQVLPDIEKCPDWQYPSNRSSPPRDKRTLRGRRSALRRKRFTLQLEQTKK</sequence>
<dbReference type="InterPro" id="IPR023346">
    <property type="entry name" value="Lysozyme-like_dom_sf"/>
</dbReference>
<dbReference type="InParanoid" id="A0A0N1IHY7"/>
<dbReference type="Gene3D" id="1.10.530.10">
    <property type="match status" value="1"/>
</dbReference>
<dbReference type="SMART" id="SM00263">
    <property type="entry name" value="LYZ1"/>
    <property type="match status" value="1"/>
</dbReference>
<evidence type="ECO:0000313" key="2">
    <source>
        <dbReference type="Proteomes" id="UP000053240"/>
    </source>
</evidence>
<dbReference type="Pfam" id="PF00062">
    <property type="entry name" value="Lys"/>
    <property type="match status" value="1"/>
</dbReference>
<dbReference type="SUPFAM" id="SSF53955">
    <property type="entry name" value="Lysozyme-like"/>
    <property type="match status" value="1"/>
</dbReference>
<dbReference type="EMBL" id="KQ460417">
    <property type="protein sequence ID" value="KPJ14884.1"/>
    <property type="molecule type" value="Genomic_DNA"/>
</dbReference>
<name>A0A0N1IHY7_PAPMA</name>
<protein>
    <submittedName>
        <fullName evidence="1">Uncharacterized protein</fullName>
    </submittedName>
</protein>
<reference evidence="1 2" key="1">
    <citation type="journal article" date="2015" name="Nat. Commun.">
        <title>Outbred genome sequencing and CRISPR/Cas9 gene editing in butterflies.</title>
        <authorList>
            <person name="Li X."/>
            <person name="Fan D."/>
            <person name="Zhang W."/>
            <person name="Liu G."/>
            <person name="Zhang L."/>
            <person name="Zhao L."/>
            <person name="Fang X."/>
            <person name="Chen L."/>
            <person name="Dong Y."/>
            <person name="Chen Y."/>
            <person name="Ding Y."/>
            <person name="Zhao R."/>
            <person name="Feng M."/>
            <person name="Zhu Y."/>
            <person name="Feng Y."/>
            <person name="Jiang X."/>
            <person name="Zhu D."/>
            <person name="Xiang H."/>
            <person name="Feng X."/>
            <person name="Li S."/>
            <person name="Wang J."/>
            <person name="Zhang G."/>
            <person name="Kronforst M.R."/>
            <person name="Wang W."/>
        </authorList>
    </citation>
    <scope>NUCLEOTIDE SEQUENCE [LARGE SCALE GENOMIC DNA]</scope>
    <source>
        <strain evidence="1">Ya'a_city_454_Pm</strain>
        <tissue evidence="1">Whole body</tissue>
    </source>
</reference>
<evidence type="ECO:0000313" key="1">
    <source>
        <dbReference type="EMBL" id="KPJ14884.1"/>
    </source>
</evidence>
<dbReference type="Proteomes" id="UP000053240">
    <property type="component" value="Unassembled WGS sequence"/>
</dbReference>
<organism evidence="1 2">
    <name type="scientific">Papilio machaon</name>
    <name type="common">Old World swallowtail butterfly</name>
    <dbReference type="NCBI Taxonomy" id="76193"/>
    <lineage>
        <taxon>Eukaryota</taxon>
        <taxon>Metazoa</taxon>
        <taxon>Ecdysozoa</taxon>
        <taxon>Arthropoda</taxon>
        <taxon>Hexapoda</taxon>
        <taxon>Insecta</taxon>
        <taxon>Pterygota</taxon>
        <taxon>Neoptera</taxon>
        <taxon>Endopterygota</taxon>
        <taxon>Lepidoptera</taxon>
        <taxon>Glossata</taxon>
        <taxon>Ditrysia</taxon>
        <taxon>Papilionoidea</taxon>
        <taxon>Papilionidae</taxon>
        <taxon>Papilioninae</taxon>
        <taxon>Papilio</taxon>
    </lineage>
</organism>
<gene>
    <name evidence="1" type="ORF">RR48_03140</name>
</gene>